<dbReference type="AlphaFoldDB" id="A0AAN9EHU5"/>
<keyword evidence="1" id="KW-0812">Transmembrane</keyword>
<organism evidence="2 3">
    <name type="scientific">Crotalaria pallida</name>
    <name type="common">Smooth rattlebox</name>
    <name type="synonym">Crotalaria striata</name>
    <dbReference type="NCBI Taxonomy" id="3830"/>
    <lineage>
        <taxon>Eukaryota</taxon>
        <taxon>Viridiplantae</taxon>
        <taxon>Streptophyta</taxon>
        <taxon>Embryophyta</taxon>
        <taxon>Tracheophyta</taxon>
        <taxon>Spermatophyta</taxon>
        <taxon>Magnoliopsida</taxon>
        <taxon>eudicotyledons</taxon>
        <taxon>Gunneridae</taxon>
        <taxon>Pentapetalae</taxon>
        <taxon>rosids</taxon>
        <taxon>fabids</taxon>
        <taxon>Fabales</taxon>
        <taxon>Fabaceae</taxon>
        <taxon>Papilionoideae</taxon>
        <taxon>50 kb inversion clade</taxon>
        <taxon>genistoids sensu lato</taxon>
        <taxon>core genistoids</taxon>
        <taxon>Crotalarieae</taxon>
        <taxon>Crotalaria</taxon>
    </lineage>
</organism>
<sequence length="101" mass="11622">MAEELPMRLFAEIFPYLNLSFVVVFCIISLRLSHLLGKLLLDPNESRTNSENFCCSVVECYAVCGYKYAMNLAPYHKQHTFSNPFPSFLHIPNSQFPIFVP</sequence>
<feature type="transmembrane region" description="Helical" evidence="1">
    <location>
        <begin position="13"/>
        <end position="32"/>
    </location>
</feature>
<protein>
    <submittedName>
        <fullName evidence="2">Uncharacterized protein</fullName>
    </submittedName>
</protein>
<reference evidence="2 3" key="1">
    <citation type="submission" date="2024-01" db="EMBL/GenBank/DDBJ databases">
        <title>The genomes of 5 underutilized Papilionoideae crops provide insights into root nodulation and disease resistanc.</title>
        <authorList>
            <person name="Yuan L."/>
        </authorList>
    </citation>
    <scope>NUCLEOTIDE SEQUENCE [LARGE SCALE GENOMIC DNA]</scope>
    <source>
        <strain evidence="2">ZHUSHIDOU_FW_LH</strain>
        <tissue evidence="2">Leaf</tissue>
    </source>
</reference>
<keyword evidence="1" id="KW-0472">Membrane</keyword>
<name>A0AAN9EHU5_CROPI</name>
<proteinExistence type="predicted"/>
<dbReference type="EMBL" id="JAYWIO010000006">
    <property type="protein sequence ID" value="KAK7257867.1"/>
    <property type="molecule type" value="Genomic_DNA"/>
</dbReference>
<keyword evidence="1" id="KW-1133">Transmembrane helix</keyword>
<accession>A0AAN9EHU5</accession>
<gene>
    <name evidence="2" type="ORF">RIF29_32157</name>
</gene>
<evidence type="ECO:0000313" key="2">
    <source>
        <dbReference type="EMBL" id="KAK7257867.1"/>
    </source>
</evidence>
<evidence type="ECO:0000256" key="1">
    <source>
        <dbReference type="SAM" id="Phobius"/>
    </source>
</evidence>
<keyword evidence="3" id="KW-1185">Reference proteome</keyword>
<evidence type="ECO:0000313" key="3">
    <source>
        <dbReference type="Proteomes" id="UP001372338"/>
    </source>
</evidence>
<dbReference type="Proteomes" id="UP001372338">
    <property type="component" value="Unassembled WGS sequence"/>
</dbReference>
<comment type="caution">
    <text evidence="2">The sequence shown here is derived from an EMBL/GenBank/DDBJ whole genome shotgun (WGS) entry which is preliminary data.</text>
</comment>